<organism evidence="4 5">
    <name type="scientific">Brevundimonas viscosa</name>
    <dbReference type="NCBI Taxonomy" id="871741"/>
    <lineage>
        <taxon>Bacteria</taxon>
        <taxon>Pseudomonadati</taxon>
        <taxon>Pseudomonadota</taxon>
        <taxon>Alphaproteobacteria</taxon>
        <taxon>Caulobacterales</taxon>
        <taxon>Caulobacteraceae</taxon>
        <taxon>Brevundimonas</taxon>
    </lineage>
</organism>
<dbReference type="Gene3D" id="3.40.50.150">
    <property type="entry name" value="Vaccinia Virus protein VP39"/>
    <property type="match status" value="1"/>
</dbReference>
<keyword evidence="4" id="KW-0808">Transferase</keyword>
<dbReference type="Pfam" id="PF05175">
    <property type="entry name" value="MTS"/>
    <property type="match status" value="1"/>
</dbReference>
<keyword evidence="1 4" id="KW-0489">Methyltransferase</keyword>
<evidence type="ECO:0000313" key="5">
    <source>
        <dbReference type="Proteomes" id="UP000198788"/>
    </source>
</evidence>
<evidence type="ECO:0000256" key="2">
    <source>
        <dbReference type="ARBA" id="ARBA00022691"/>
    </source>
</evidence>
<accession>A0A1I6QKD4</accession>
<dbReference type="PANTHER" id="PTHR18895:SF74">
    <property type="entry name" value="MTRF1L RELEASE FACTOR GLUTAMINE METHYLTRANSFERASE"/>
    <property type="match status" value="1"/>
</dbReference>
<dbReference type="Proteomes" id="UP000198788">
    <property type="component" value="Unassembled WGS sequence"/>
</dbReference>
<dbReference type="SUPFAM" id="SSF53335">
    <property type="entry name" value="S-adenosyl-L-methionine-dependent methyltransferases"/>
    <property type="match status" value="1"/>
</dbReference>
<proteinExistence type="predicted"/>
<dbReference type="AlphaFoldDB" id="A0A1I6QKD4"/>
<dbReference type="PANTHER" id="PTHR18895">
    <property type="entry name" value="HEMK METHYLTRANSFERASE"/>
    <property type="match status" value="1"/>
</dbReference>
<dbReference type="GO" id="GO:0003676">
    <property type="term" value="F:nucleic acid binding"/>
    <property type="evidence" value="ECO:0007669"/>
    <property type="project" value="InterPro"/>
</dbReference>
<dbReference type="GO" id="GO:0008757">
    <property type="term" value="F:S-adenosylmethionine-dependent methyltransferase activity"/>
    <property type="evidence" value="ECO:0007669"/>
    <property type="project" value="UniProtKB-ARBA"/>
</dbReference>
<reference evidence="5" key="1">
    <citation type="submission" date="2016-10" db="EMBL/GenBank/DDBJ databases">
        <authorList>
            <person name="Varghese N."/>
            <person name="Submissions S."/>
        </authorList>
    </citation>
    <scope>NUCLEOTIDE SEQUENCE [LARGE SCALE GENOMIC DNA]</scope>
    <source>
        <strain evidence="5">CGMCC 1.10683</strain>
    </source>
</reference>
<dbReference type="OrthoDB" id="9800643at2"/>
<evidence type="ECO:0000313" key="4">
    <source>
        <dbReference type="EMBL" id="SFS52909.1"/>
    </source>
</evidence>
<dbReference type="EMBL" id="FOZV01000003">
    <property type="protein sequence ID" value="SFS52909.1"/>
    <property type="molecule type" value="Genomic_DNA"/>
</dbReference>
<dbReference type="PROSITE" id="PS00092">
    <property type="entry name" value="N6_MTASE"/>
    <property type="match status" value="1"/>
</dbReference>
<dbReference type="InterPro" id="IPR007848">
    <property type="entry name" value="Small_mtfrase_dom"/>
</dbReference>
<name>A0A1I6QKD4_9CAUL</name>
<dbReference type="STRING" id="871741.SAMN05192570_1912"/>
<dbReference type="InterPro" id="IPR029063">
    <property type="entry name" value="SAM-dependent_MTases_sf"/>
</dbReference>
<dbReference type="RefSeq" id="WP_092309473.1">
    <property type="nucleotide sequence ID" value="NZ_FOZV01000003.1"/>
</dbReference>
<dbReference type="InterPro" id="IPR002052">
    <property type="entry name" value="DNA_methylase_N6_adenine_CS"/>
</dbReference>
<keyword evidence="2" id="KW-0949">S-adenosyl-L-methionine</keyword>
<gene>
    <name evidence="4" type="ORF">SAMN05192570_1912</name>
</gene>
<dbReference type="CDD" id="cd02440">
    <property type="entry name" value="AdoMet_MTases"/>
    <property type="match status" value="1"/>
</dbReference>
<evidence type="ECO:0000256" key="1">
    <source>
        <dbReference type="ARBA" id="ARBA00022603"/>
    </source>
</evidence>
<evidence type="ECO:0000259" key="3">
    <source>
        <dbReference type="Pfam" id="PF05175"/>
    </source>
</evidence>
<dbReference type="GO" id="GO:0008170">
    <property type="term" value="F:N-methyltransferase activity"/>
    <property type="evidence" value="ECO:0007669"/>
    <property type="project" value="UniProtKB-ARBA"/>
</dbReference>
<sequence>MSALPLEVRLREAAPPEAALTEADRALVRLLDRLAADRYGFVAPTPSTAAAVAARRERARPDDLRDVLGWSLPFAPGDLPDDVEELLRAGDVLRPDGELLRPTVRVSTVDGRLHLHSARGSGADAVFLGPDSYRFVRLLHETLDRRPGFTRALDIGAGAGVGALALAARAPLAEVAATDVNPRALRLTRINAVHAGQPLRVVEGSGLAGLTGPFDLVVANPPYIADSDKRTYRDGGEALGTAVALTWTREAVEALAPGGRMILYTGAPVVEGRDLVRTGLTELAAARGLDLDYEEMDPDVFGGTLRRPEYAAVERIAAVGAVLTRR</sequence>
<dbReference type="GO" id="GO:0032259">
    <property type="term" value="P:methylation"/>
    <property type="evidence" value="ECO:0007669"/>
    <property type="project" value="UniProtKB-KW"/>
</dbReference>
<keyword evidence="5" id="KW-1185">Reference proteome</keyword>
<dbReference type="InterPro" id="IPR050320">
    <property type="entry name" value="N5-glutamine_MTase"/>
</dbReference>
<feature type="domain" description="Methyltransferase small" evidence="3">
    <location>
        <begin position="137"/>
        <end position="263"/>
    </location>
</feature>
<protein>
    <submittedName>
        <fullName evidence="4">Methyltransferase small domain-containing protein</fullName>
    </submittedName>
</protein>